<dbReference type="PANTHER" id="PTHR46470">
    <property type="entry name" value="N-ACYLNEURAMINATE-9-PHOSPHATASE"/>
    <property type="match status" value="1"/>
</dbReference>
<evidence type="ECO:0000256" key="2">
    <source>
        <dbReference type="ARBA" id="ARBA00022801"/>
    </source>
</evidence>
<dbReference type="InterPro" id="IPR036412">
    <property type="entry name" value="HAD-like_sf"/>
</dbReference>
<evidence type="ECO:0000313" key="5">
    <source>
        <dbReference type="Proteomes" id="UP000178256"/>
    </source>
</evidence>
<dbReference type="Gene3D" id="1.10.150.240">
    <property type="entry name" value="Putative phosphatase, domain 2"/>
    <property type="match status" value="1"/>
</dbReference>
<evidence type="ECO:0000256" key="3">
    <source>
        <dbReference type="ARBA" id="ARBA00022842"/>
    </source>
</evidence>
<dbReference type="Proteomes" id="UP000178256">
    <property type="component" value="Unassembled WGS sequence"/>
</dbReference>
<dbReference type="STRING" id="1802697.A2925_00475"/>
<dbReference type="InterPro" id="IPR023214">
    <property type="entry name" value="HAD_sf"/>
</dbReference>
<dbReference type="Gene3D" id="3.40.50.1000">
    <property type="entry name" value="HAD superfamily/HAD-like"/>
    <property type="match status" value="1"/>
</dbReference>
<dbReference type="PANTHER" id="PTHR46470:SF2">
    <property type="entry name" value="GLYCERALDEHYDE 3-PHOSPHATE PHOSPHATASE"/>
    <property type="match status" value="1"/>
</dbReference>
<evidence type="ECO:0008006" key="6">
    <source>
        <dbReference type="Google" id="ProtNLM"/>
    </source>
</evidence>
<keyword evidence="3" id="KW-0460">Magnesium</keyword>
<dbReference type="EMBL" id="MGKL01000010">
    <property type="protein sequence ID" value="OGN26085.1"/>
    <property type="molecule type" value="Genomic_DNA"/>
</dbReference>
<name>A0A1F8GL09_9BACT</name>
<keyword evidence="2" id="KW-0378">Hydrolase</keyword>
<evidence type="ECO:0000313" key="4">
    <source>
        <dbReference type="EMBL" id="OGN26085.1"/>
    </source>
</evidence>
<keyword evidence="1" id="KW-0479">Metal-binding</keyword>
<accession>A0A1F8GL09</accession>
<gene>
    <name evidence="4" type="ORF">A2925_00475</name>
</gene>
<organism evidence="4 5">
    <name type="scientific">Candidatus Yanofskybacteria bacterium RIFCSPLOWO2_01_FULL_44_22</name>
    <dbReference type="NCBI Taxonomy" id="1802697"/>
    <lineage>
        <taxon>Bacteria</taxon>
        <taxon>Candidatus Yanofskyibacteriota</taxon>
    </lineage>
</organism>
<dbReference type="InterPro" id="IPR051400">
    <property type="entry name" value="HAD-like_hydrolase"/>
</dbReference>
<protein>
    <recommendedName>
        <fullName evidence="6">Haloacid dehalogenase</fullName>
    </recommendedName>
</protein>
<dbReference type="GO" id="GO:0016791">
    <property type="term" value="F:phosphatase activity"/>
    <property type="evidence" value="ECO:0007669"/>
    <property type="project" value="TreeGrafter"/>
</dbReference>
<dbReference type="Pfam" id="PF00702">
    <property type="entry name" value="Hydrolase"/>
    <property type="match status" value="1"/>
</dbReference>
<dbReference type="SUPFAM" id="SSF56784">
    <property type="entry name" value="HAD-like"/>
    <property type="match status" value="1"/>
</dbReference>
<sequence>MNKLFVFDLDDTLIDNVHDYAEPILQACGIIIAELGNRAPHVSAIVSLEEELDLKRRAETNPVTGKPFGYSMARFPGTLTETYRVICRKAGVTPDEAVAERLYGVGLGAFNPERYSKNIKPDAGRVIKFLRSQGDSVMLCTAGDPEVQMKKIAALKSAGIVFEAVEIVDKKTPEAFHSLALGYGVHSLYSVGNNYNSDIVPSFEAGYRGIYIPVETWETLGKMDEIISQVEWKRCLVFKSLSDILVNYAGLR</sequence>
<proteinExistence type="predicted"/>
<dbReference type="InterPro" id="IPR023198">
    <property type="entry name" value="PGP-like_dom2"/>
</dbReference>
<dbReference type="GO" id="GO:0046872">
    <property type="term" value="F:metal ion binding"/>
    <property type="evidence" value="ECO:0007669"/>
    <property type="project" value="UniProtKB-KW"/>
</dbReference>
<dbReference type="AlphaFoldDB" id="A0A1F8GL09"/>
<evidence type="ECO:0000256" key="1">
    <source>
        <dbReference type="ARBA" id="ARBA00022723"/>
    </source>
</evidence>
<comment type="caution">
    <text evidence="4">The sequence shown here is derived from an EMBL/GenBank/DDBJ whole genome shotgun (WGS) entry which is preliminary data.</text>
</comment>
<reference evidence="4 5" key="1">
    <citation type="journal article" date="2016" name="Nat. Commun.">
        <title>Thousands of microbial genomes shed light on interconnected biogeochemical processes in an aquifer system.</title>
        <authorList>
            <person name="Anantharaman K."/>
            <person name="Brown C.T."/>
            <person name="Hug L.A."/>
            <person name="Sharon I."/>
            <person name="Castelle C.J."/>
            <person name="Probst A.J."/>
            <person name="Thomas B.C."/>
            <person name="Singh A."/>
            <person name="Wilkins M.J."/>
            <person name="Karaoz U."/>
            <person name="Brodie E.L."/>
            <person name="Williams K.H."/>
            <person name="Hubbard S.S."/>
            <person name="Banfield J.F."/>
        </authorList>
    </citation>
    <scope>NUCLEOTIDE SEQUENCE [LARGE SCALE GENOMIC DNA]</scope>
</reference>